<feature type="chain" id="PRO_5044779651" evidence="2">
    <location>
        <begin position="27"/>
        <end position="190"/>
    </location>
</feature>
<dbReference type="EMBL" id="JALLPB020000193">
    <property type="protein sequence ID" value="KAL3815558.1"/>
    <property type="molecule type" value="Genomic_DNA"/>
</dbReference>
<evidence type="ECO:0000256" key="2">
    <source>
        <dbReference type="SAM" id="SignalP"/>
    </source>
</evidence>
<sequence length="190" mass="20815">MKLEIEAFVSLFFLLLLVATDHGVMSRPPGDENQDESSSSALRAYHLLRKALDDASAFPSKASPSKASPSRHSHRSLASPGFLARPSHSSVIRGNVRGTNKTTWGRLRRLDKIDVPRRNTENDPTDRTARRSVRKIHGTAPAWGVRMVLDDYYDSAPSSVAEKPDIDSAAALAIALAAAHRVHNTPSNER</sequence>
<feature type="compositionally biased region" description="Low complexity" evidence="1">
    <location>
        <begin position="56"/>
        <end position="68"/>
    </location>
</feature>
<dbReference type="Proteomes" id="UP001530377">
    <property type="component" value="Unassembled WGS sequence"/>
</dbReference>
<feature type="signal peptide" evidence="2">
    <location>
        <begin position="1"/>
        <end position="26"/>
    </location>
</feature>
<feature type="region of interest" description="Disordered" evidence="1">
    <location>
        <begin position="56"/>
        <end position="98"/>
    </location>
</feature>
<reference evidence="3 4" key="1">
    <citation type="submission" date="2024-10" db="EMBL/GenBank/DDBJ databases">
        <title>Updated reference genomes for cyclostephanoid diatoms.</title>
        <authorList>
            <person name="Roberts W.R."/>
            <person name="Alverson A.J."/>
        </authorList>
    </citation>
    <scope>NUCLEOTIDE SEQUENCE [LARGE SCALE GENOMIC DNA]</scope>
    <source>
        <strain evidence="3 4">AJA228-03</strain>
    </source>
</reference>
<protein>
    <submittedName>
        <fullName evidence="3">Uncharacterized protein</fullName>
    </submittedName>
</protein>
<evidence type="ECO:0000256" key="1">
    <source>
        <dbReference type="SAM" id="MobiDB-lite"/>
    </source>
</evidence>
<evidence type="ECO:0000313" key="3">
    <source>
        <dbReference type="EMBL" id="KAL3815558.1"/>
    </source>
</evidence>
<organism evidence="3 4">
    <name type="scientific">Cyclostephanos tholiformis</name>
    <dbReference type="NCBI Taxonomy" id="382380"/>
    <lineage>
        <taxon>Eukaryota</taxon>
        <taxon>Sar</taxon>
        <taxon>Stramenopiles</taxon>
        <taxon>Ochrophyta</taxon>
        <taxon>Bacillariophyta</taxon>
        <taxon>Coscinodiscophyceae</taxon>
        <taxon>Thalassiosirophycidae</taxon>
        <taxon>Stephanodiscales</taxon>
        <taxon>Stephanodiscaceae</taxon>
        <taxon>Cyclostephanos</taxon>
    </lineage>
</organism>
<accession>A0ABD3RRP9</accession>
<keyword evidence="2" id="KW-0732">Signal</keyword>
<keyword evidence="4" id="KW-1185">Reference proteome</keyword>
<feature type="compositionally biased region" description="Polar residues" evidence="1">
    <location>
        <begin position="87"/>
        <end position="98"/>
    </location>
</feature>
<proteinExistence type="predicted"/>
<evidence type="ECO:0000313" key="4">
    <source>
        <dbReference type="Proteomes" id="UP001530377"/>
    </source>
</evidence>
<name>A0ABD3RRP9_9STRA</name>
<dbReference type="AlphaFoldDB" id="A0ABD3RRP9"/>
<comment type="caution">
    <text evidence="3">The sequence shown here is derived from an EMBL/GenBank/DDBJ whole genome shotgun (WGS) entry which is preliminary data.</text>
</comment>
<gene>
    <name evidence="3" type="ORF">ACHAXA_001962</name>
</gene>